<sequence>MNQKIFNYLKKYNKEVFLVNRLLVSTYVYLNNLKVNNNKKILKLIICEQDGDEYKFLKEFMILVEEVKRDFTYEYLLELFEFVISPSDKLVNGAVYTPKDIREFITYEAFKQHDNIADVRNFKIADISCGCGGFLINASKYINKTTGKPYKEIYRENIFGLDIQSYSIERSEILLSLFAIKHGGEDEEFEFNLYCADSLEFDWYKENTQIRTSNGFDIILGNPPYVCSRNMDKKTKTLISKWSTCETGHPDLYIPFFQIGFDLLRPNGILGYITVNSFIKSLNGRGARSYFHEKQVDLKIIDFEDEQIFRSRTTYTSICFLSKRQSDTVRYLPLKKSQLKDNFKYHEYLYSELSAQNGWYFKNKTLVEKIETIGTPLGNIYNTKSGIATLKNSIYIFKPVKETLKYYYIDTNTKVEKEICKNVVNSNLLIKNEQVDSFIEKIIFPYDYDEKNQFFIIPEEKLSKKYPNAYEYLLKNKHVLSLRDKGQGKNYPYWYAFGRNQSLEKSKYKLLFPQLARKDFKSYISDDENLYFYNGMAAMSNNLEDLQILNKIFMSDIFWKYVSSISKNYSSNYFSLGRNYIKKFGVYNFTEEQKKYIINEK</sequence>
<dbReference type="EC" id="2.1.1.72" evidence="1"/>
<evidence type="ECO:0000256" key="4">
    <source>
        <dbReference type="ARBA" id="ARBA00022691"/>
    </source>
</evidence>
<dbReference type="InterPro" id="IPR029063">
    <property type="entry name" value="SAM-dependent_MTases_sf"/>
</dbReference>
<protein>
    <recommendedName>
        <fullName evidence="1">site-specific DNA-methyltransferase (adenine-specific)</fullName>
        <ecNumber evidence="1">2.1.1.72</ecNumber>
    </recommendedName>
</protein>
<dbReference type="InterPro" id="IPR002052">
    <property type="entry name" value="DNA_methylase_N6_adenine_CS"/>
</dbReference>
<dbReference type="Proteomes" id="UP000594513">
    <property type="component" value="Chromosome"/>
</dbReference>
<evidence type="ECO:0000256" key="5">
    <source>
        <dbReference type="ARBA" id="ARBA00047942"/>
    </source>
</evidence>
<evidence type="ECO:0000313" key="7">
    <source>
        <dbReference type="EMBL" id="QPH86906.1"/>
    </source>
</evidence>
<dbReference type="RefSeq" id="WP_196373562.1">
    <property type="nucleotide sequence ID" value="NZ_CP049272.1"/>
</dbReference>
<dbReference type="SUPFAM" id="SSF53335">
    <property type="entry name" value="S-adenosyl-L-methionine-dependent methyltransferases"/>
    <property type="match status" value="1"/>
</dbReference>
<dbReference type="Pfam" id="PF07669">
    <property type="entry name" value="Eco57I"/>
    <property type="match status" value="1"/>
</dbReference>
<evidence type="ECO:0000256" key="2">
    <source>
        <dbReference type="ARBA" id="ARBA00022603"/>
    </source>
</evidence>
<organism evidence="7 8">
    <name type="scientific">Campylobacter concisus</name>
    <dbReference type="NCBI Taxonomy" id="199"/>
    <lineage>
        <taxon>Bacteria</taxon>
        <taxon>Pseudomonadati</taxon>
        <taxon>Campylobacterota</taxon>
        <taxon>Epsilonproteobacteria</taxon>
        <taxon>Campylobacterales</taxon>
        <taxon>Campylobacteraceae</taxon>
        <taxon>Campylobacter</taxon>
    </lineage>
</organism>
<evidence type="ECO:0000313" key="8">
    <source>
        <dbReference type="Proteomes" id="UP000594513"/>
    </source>
</evidence>
<dbReference type="InterPro" id="IPR050953">
    <property type="entry name" value="N4_N6_ade-DNA_methylase"/>
</dbReference>
<evidence type="ECO:0000256" key="3">
    <source>
        <dbReference type="ARBA" id="ARBA00022679"/>
    </source>
</evidence>
<dbReference type="Gene3D" id="3.40.50.150">
    <property type="entry name" value="Vaccinia Virus protein VP39"/>
    <property type="match status" value="1"/>
</dbReference>
<dbReference type="PANTHER" id="PTHR33841">
    <property type="entry name" value="DNA METHYLTRANSFERASE YEEA-RELATED"/>
    <property type="match status" value="1"/>
</dbReference>
<gene>
    <name evidence="7" type="ORF">CVT17_07970</name>
</gene>
<name>A0AAE7P259_9BACT</name>
<dbReference type="PROSITE" id="PS00092">
    <property type="entry name" value="N6_MTASE"/>
    <property type="match status" value="1"/>
</dbReference>
<reference evidence="7 8" key="1">
    <citation type="journal article" date="2018" name="Emerg. Microbes Infect.">
        <title>Genomic analysis of oral Campylobacter concisus strains identified a potential bacterial molecular marker associated with active Crohn's disease.</title>
        <authorList>
            <person name="Liu F."/>
            <person name="Ma R."/>
            <person name="Tay C.Y.A."/>
            <person name="Octavia S."/>
            <person name="Lan R."/>
            <person name="Chung H.K.L."/>
            <person name="Riordan S.M."/>
            <person name="Grimm M.C."/>
            <person name="Leong R.W."/>
            <person name="Tanaka M.M."/>
            <person name="Connor S."/>
            <person name="Zhang L."/>
        </authorList>
    </citation>
    <scope>NUCLEOTIDE SEQUENCE [LARGE SCALE GENOMIC DNA]</scope>
    <source>
        <strain evidence="7 8">P27CDO-S2</strain>
    </source>
</reference>
<dbReference type="PRINTS" id="PR00507">
    <property type="entry name" value="N12N6MTFRASE"/>
</dbReference>
<evidence type="ECO:0000259" key="6">
    <source>
        <dbReference type="Pfam" id="PF07669"/>
    </source>
</evidence>
<proteinExistence type="predicted"/>
<dbReference type="PANTHER" id="PTHR33841:SF1">
    <property type="entry name" value="DNA METHYLTRANSFERASE A"/>
    <property type="match status" value="1"/>
</dbReference>
<dbReference type="REBASE" id="458528">
    <property type="entry name" value="M.CcoP27S2ORF7970P"/>
</dbReference>
<comment type="catalytic activity">
    <reaction evidence="5">
        <text>a 2'-deoxyadenosine in DNA + S-adenosyl-L-methionine = an N(6)-methyl-2'-deoxyadenosine in DNA + S-adenosyl-L-homocysteine + H(+)</text>
        <dbReference type="Rhea" id="RHEA:15197"/>
        <dbReference type="Rhea" id="RHEA-COMP:12418"/>
        <dbReference type="Rhea" id="RHEA-COMP:12419"/>
        <dbReference type="ChEBI" id="CHEBI:15378"/>
        <dbReference type="ChEBI" id="CHEBI:57856"/>
        <dbReference type="ChEBI" id="CHEBI:59789"/>
        <dbReference type="ChEBI" id="CHEBI:90615"/>
        <dbReference type="ChEBI" id="CHEBI:90616"/>
        <dbReference type="EC" id="2.1.1.72"/>
    </reaction>
</comment>
<dbReference type="InterPro" id="IPR011639">
    <property type="entry name" value="MethylTrfase_TaqI-like_dom"/>
</dbReference>
<dbReference type="GO" id="GO:0009007">
    <property type="term" value="F:site-specific DNA-methyltransferase (adenine-specific) activity"/>
    <property type="evidence" value="ECO:0007669"/>
    <property type="project" value="UniProtKB-EC"/>
</dbReference>
<dbReference type="CDD" id="cd02440">
    <property type="entry name" value="AdoMet_MTases"/>
    <property type="match status" value="1"/>
</dbReference>
<accession>A0AAE7P259</accession>
<dbReference type="EMBL" id="CP049272">
    <property type="protein sequence ID" value="QPH86906.1"/>
    <property type="molecule type" value="Genomic_DNA"/>
</dbReference>
<evidence type="ECO:0000256" key="1">
    <source>
        <dbReference type="ARBA" id="ARBA00011900"/>
    </source>
</evidence>
<keyword evidence="4" id="KW-0949">S-adenosyl-L-methionine</keyword>
<keyword evidence="2 7" id="KW-0489">Methyltransferase</keyword>
<keyword evidence="3" id="KW-0808">Transferase</keyword>
<dbReference type="GO" id="GO:0006304">
    <property type="term" value="P:DNA modification"/>
    <property type="evidence" value="ECO:0007669"/>
    <property type="project" value="InterPro"/>
</dbReference>
<feature type="domain" description="Type II methyltransferase M.TaqI-like" evidence="6">
    <location>
        <begin position="156"/>
        <end position="309"/>
    </location>
</feature>
<dbReference type="AlphaFoldDB" id="A0AAE7P259"/>
<dbReference type="GO" id="GO:0003676">
    <property type="term" value="F:nucleic acid binding"/>
    <property type="evidence" value="ECO:0007669"/>
    <property type="project" value="InterPro"/>
</dbReference>
<dbReference type="GO" id="GO:0032259">
    <property type="term" value="P:methylation"/>
    <property type="evidence" value="ECO:0007669"/>
    <property type="project" value="UniProtKB-KW"/>
</dbReference>